<evidence type="ECO:0000313" key="3">
    <source>
        <dbReference type="Proteomes" id="UP000820818"/>
    </source>
</evidence>
<dbReference type="SMART" id="SM00225">
    <property type="entry name" value="BTB"/>
    <property type="match status" value="1"/>
</dbReference>
<dbReference type="AlphaFoldDB" id="A0AAD5PXP5"/>
<keyword evidence="3" id="KW-1185">Reference proteome</keyword>
<comment type="caution">
    <text evidence="2">The sequence shown here is derived from an EMBL/GenBank/DDBJ whole genome shotgun (WGS) entry which is preliminary data.</text>
</comment>
<reference evidence="2 3" key="1">
    <citation type="submission" date="2022-05" db="EMBL/GenBank/DDBJ databases">
        <title>A multi-omics perspective on studying reproductive biology in Daphnia sinensis.</title>
        <authorList>
            <person name="Jia J."/>
        </authorList>
    </citation>
    <scope>NUCLEOTIDE SEQUENCE [LARGE SCALE GENOMIC DNA]</scope>
    <source>
        <strain evidence="2 3">WSL</strain>
    </source>
</reference>
<evidence type="ECO:0000259" key="1">
    <source>
        <dbReference type="PROSITE" id="PS50097"/>
    </source>
</evidence>
<dbReference type="PANTHER" id="PTHR24413">
    <property type="entry name" value="SPECKLE-TYPE POZ PROTEIN"/>
    <property type="match status" value="1"/>
</dbReference>
<protein>
    <recommendedName>
        <fullName evidence="1">BTB domain-containing protein</fullName>
    </recommendedName>
</protein>
<gene>
    <name evidence="2" type="ORF">GHT06_015944</name>
</gene>
<dbReference type="Proteomes" id="UP000820818">
    <property type="component" value="Linkage Group LG5"/>
</dbReference>
<feature type="domain" description="BTB" evidence="1">
    <location>
        <begin position="181"/>
        <end position="250"/>
    </location>
</feature>
<proteinExistence type="predicted"/>
<evidence type="ECO:0000313" key="2">
    <source>
        <dbReference type="EMBL" id="KAI9559155.1"/>
    </source>
</evidence>
<dbReference type="Gene3D" id="1.25.40.420">
    <property type="match status" value="1"/>
</dbReference>
<dbReference type="CDD" id="cd18186">
    <property type="entry name" value="BTB_POZ_ZBTB_KLHL-like"/>
    <property type="match status" value="1"/>
</dbReference>
<accession>A0AAD5PXP5</accession>
<dbReference type="InterPro" id="IPR011333">
    <property type="entry name" value="SKP1/BTB/POZ_sf"/>
</dbReference>
<dbReference type="InterPro" id="IPR000210">
    <property type="entry name" value="BTB/POZ_dom"/>
</dbReference>
<name>A0AAD5PXP5_9CRUS</name>
<organism evidence="2 3">
    <name type="scientific">Daphnia sinensis</name>
    <dbReference type="NCBI Taxonomy" id="1820382"/>
    <lineage>
        <taxon>Eukaryota</taxon>
        <taxon>Metazoa</taxon>
        <taxon>Ecdysozoa</taxon>
        <taxon>Arthropoda</taxon>
        <taxon>Crustacea</taxon>
        <taxon>Branchiopoda</taxon>
        <taxon>Diplostraca</taxon>
        <taxon>Cladocera</taxon>
        <taxon>Anomopoda</taxon>
        <taxon>Daphniidae</taxon>
        <taxon>Daphnia</taxon>
        <taxon>Daphnia similis group</taxon>
    </lineage>
</organism>
<sequence>MTLQVREVDEISWCVDWDVDLEQTGGTKQTAFVFNGIPECKPHFTLTCHHGKLKSTDSKHISRSVTLRLTRYDQKSQGETEESNPNSKTARNSIWNCETLSVSIRINRGTWLTKKAGLLHEFTDAKESWTFKDPRFQTNATSDGSLLKCEFYIRFATPSGIEMLGALKRMTDYYFHQQSHCDVSFHFPNDEQPIGAHIKILSSVSSVFAAMFQHDMQESKTGKVFIGDMERDMFYQLLHYIYSGRILTSLTEGTAQKLLLAADKYNVTGLGKECTTFLVSNIHWETAVGLLIWAHVHSIGQVKEAAMRVVADYREIVCTLHAWEVLTKKHPDLCLEATRRMILSSILPK</sequence>
<dbReference type="EMBL" id="WJBH02000005">
    <property type="protein sequence ID" value="KAI9559155.1"/>
    <property type="molecule type" value="Genomic_DNA"/>
</dbReference>
<dbReference type="Pfam" id="PF00651">
    <property type="entry name" value="BTB"/>
    <property type="match status" value="1"/>
</dbReference>
<dbReference type="SUPFAM" id="SSF54695">
    <property type="entry name" value="POZ domain"/>
    <property type="match status" value="1"/>
</dbReference>
<dbReference type="PROSITE" id="PS50097">
    <property type="entry name" value="BTB"/>
    <property type="match status" value="1"/>
</dbReference>
<dbReference type="Gene3D" id="3.30.710.10">
    <property type="entry name" value="Potassium Channel Kv1.1, Chain A"/>
    <property type="match status" value="1"/>
</dbReference>
<dbReference type="FunFam" id="3.30.710.10:FF:000159">
    <property type="entry name" value="Speckle-type POZ protein B"/>
    <property type="match status" value="1"/>
</dbReference>